<comment type="caution">
    <text evidence="5">The sequence shown here is derived from an EMBL/GenBank/DDBJ whole genome shotgun (WGS) entry which is preliminary data.</text>
</comment>
<feature type="region of interest" description="Disordered" evidence="3">
    <location>
        <begin position="170"/>
        <end position="360"/>
    </location>
</feature>
<evidence type="ECO:0000256" key="2">
    <source>
        <dbReference type="PROSITE-ProRule" id="PRU00035"/>
    </source>
</evidence>
<feature type="compositionally biased region" description="Polar residues" evidence="3">
    <location>
        <begin position="188"/>
        <end position="198"/>
    </location>
</feature>
<dbReference type="InterPro" id="IPR001487">
    <property type="entry name" value="Bromodomain"/>
</dbReference>
<dbReference type="SMART" id="SM00297">
    <property type="entry name" value="BROMO"/>
    <property type="match status" value="1"/>
</dbReference>
<feature type="region of interest" description="Disordered" evidence="3">
    <location>
        <begin position="115"/>
        <end position="142"/>
    </location>
</feature>
<dbReference type="GO" id="GO:0006325">
    <property type="term" value="P:chromatin organization"/>
    <property type="evidence" value="ECO:0007669"/>
    <property type="project" value="UniProtKB-ARBA"/>
</dbReference>
<feature type="domain" description="Bromo" evidence="4">
    <location>
        <begin position="371"/>
        <end position="441"/>
    </location>
</feature>
<dbReference type="Proteomes" id="UP000186601">
    <property type="component" value="Unassembled WGS sequence"/>
</dbReference>
<dbReference type="AlphaFoldDB" id="A0A2R6NM38"/>
<dbReference type="InterPro" id="IPR036427">
    <property type="entry name" value="Bromodomain-like_sf"/>
</dbReference>
<dbReference type="STRING" id="98765.A0A2R6NM38"/>
<gene>
    <name evidence="5" type="ORF">PHLCEN_2v10696</name>
</gene>
<reference evidence="5 6" key="1">
    <citation type="submission" date="2018-02" db="EMBL/GenBank/DDBJ databases">
        <title>Genome sequence of the basidiomycete white-rot fungus Phlebia centrifuga.</title>
        <authorList>
            <person name="Granchi Z."/>
            <person name="Peng M."/>
            <person name="de Vries R.P."/>
            <person name="Hilden K."/>
            <person name="Makela M.R."/>
            <person name="Grigoriev I."/>
            <person name="Riley R."/>
        </authorList>
    </citation>
    <scope>NUCLEOTIDE SEQUENCE [LARGE SCALE GENOMIC DNA]</scope>
    <source>
        <strain evidence="5 6">FBCC195</strain>
    </source>
</reference>
<evidence type="ECO:0000313" key="6">
    <source>
        <dbReference type="Proteomes" id="UP000186601"/>
    </source>
</evidence>
<feature type="compositionally biased region" description="Acidic residues" evidence="3">
    <location>
        <begin position="224"/>
        <end position="241"/>
    </location>
</feature>
<feature type="compositionally biased region" description="Basic and acidic residues" evidence="3">
    <location>
        <begin position="303"/>
        <end position="314"/>
    </location>
</feature>
<evidence type="ECO:0000259" key="4">
    <source>
        <dbReference type="PROSITE" id="PS50014"/>
    </source>
</evidence>
<dbReference type="PANTHER" id="PTHR15398">
    <property type="entry name" value="BROMODOMAIN-CONTAINING PROTEIN 8"/>
    <property type="match status" value="1"/>
</dbReference>
<dbReference type="PRINTS" id="PR00503">
    <property type="entry name" value="BROMODOMAIN"/>
</dbReference>
<dbReference type="CDD" id="cd04369">
    <property type="entry name" value="Bromodomain"/>
    <property type="match status" value="1"/>
</dbReference>
<dbReference type="SUPFAM" id="SSF47370">
    <property type="entry name" value="Bromodomain"/>
    <property type="match status" value="1"/>
</dbReference>
<protein>
    <recommendedName>
        <fullName evidence="4">Bromo domain-containing protein</fullName>
    </recommendedName>
</protein>
<evidence type="ECO:0000256" key="1">
    <source>
        <dbReference type="ARBA" id="ARBA00023117"/>
    </source>
</evidence>
<evidence type="ECO:0000256" key="3">
    <source>
        <dbReference type="SAM" id="MobiDB-lite"/>
    </source>
</evidence>
<proteinExistence type="predicted"/>
<dbReference type="Pfam" id="PF00439">
    <property type="entry name" value="Bromodomain"/>
    <property type="match status" value="1"/>
</dbReference>
<dbReference type="PROSITE" id="PS50014">
    <property type="entry name" value="BROMODOMAIN_2"/>
    <property type="match status" value="1"/>
</dbReference>
<dbReference type="EMBL" id="MLYV02001076">
    <property type="protein sequence ID" value="PSR73404.1"/>
    <property type="molecule type" value="Genomic_DNA"/>
</dbReference>
<dbReference type="GO" id="GO:0035267">
    <property type="term" value="C:NuA4 histone acetyltransferase complex"/>
    <property type="evidence" value="ECO:0007669"/>
    <property type="project" value="TreeGrafter"/>
</dbReference>
<name>A0A2R6NM38_9APHY</name>
<sequence length="459" mass="51352">MASSKSAKHNANTEANASNLTNLERLILAQAVYEFGSDAWVEVSKLLTRHRLILRPKSYFTPQVTTVTRKLAGKYYVARVQEIQELIDAEDIKFKKLVSEIDQIRDGQWDDRILGDLGVEPQKSPQDVNPTQPQPDVEEEQSAVVEEVVLEIAEEVGDAKVEVPEPMIPARELSPIGPPQNAEPPQDVVQQDESSPSHSPEIELALEDSPHIPQGSEKYATPEAAEDIAEELEPEYFEDAPESAPSQPIPAADTDMQVEVAEDALPVPSEFEPDEKPTTPEVMEEQVPETELDVEMAPALEDGVYRVDAKRKASEVPSEPPPDKKRVREESEPMDEEEPGPSMTKSRNKKGQSGPDKKFQNVIGMLHSGISQHRYGNIFHNPIKKSEAPDYHDIVKRPMDLKTIKARVKDGLIANSLEFQRDVYLMFANAMMYNRPGSEIYNMAEEIAKGCIDKDVLWE</sequence>
<dbReference type="Gene3D" id="1.20.920.10">
    <property type="entry name" value="Bromodomain-like"/>
    <property type="match status" value="1"/>
</dbReference>
<accession>A0A2R6NM38</accession>
<feature type="compositionally biased region" description="Basic and acidic residues" evidence="3">
    <location>
        <begin position="321"/>
        <end position="331"/>
    </location>
</feature>
<dbReference type="PANTHER" id="PTHR15398:SF4">
    <property type="entry name" value="BROMODOMAIN-CONTAINING PROTEIN 8 ISOFORM X1"/>
    <property type="match status" value="1"/>
</dbReference>
<keyword evidence="1 2" id="KW-0103">Bromodomain</keyword>
<dbReference type="OrthoDB" id="1742084at2759"/>
<keyword evidence="6" id="KW-1185">Reference proteome</keyword>
<feature type="compositionally biased region" description="Acidic residues" evidence="3">
    <location>
        <begin position="282"/>
        <end position="294"/>
    </location>
</feature>
<organism evidence="5 6">
    <name type="scientific">Hermanssonia centrifuga</name>
    <dbReference type="NCBI Taxonomy" id="98765"/>
    <lineage>
        <taxon>Eukaryota</taxon>
        <taxon>Fungi</taxon>
        <taxon>Dikarya</taxon>
        <taxon>Basidiomycota</taxon>
        <taxon>Agaricomycotina</taxon>
        <taxon>Agaricomycetes</taxon>
        <taxon>Polyporales</taxon>
        <taxon>Meruliaceae</taxon>
        <taxon>Hermanssonia</taxon>
    </lineage>
</organism>
<evidence type="ECO:0000313" key="5">
    <source>
        <dbReference type="EMBL" id="PSR73404.1"/>
    </source>
</evidence>